<evidence type="ECO:0000256" key="12">
    <source>
        <dbReference type="SAM" id="SignalP"/>
    </source>
</evidence>
<keyword evidence="6 11" id="KW-0798">TonB box</keyword>
<feature type="signal peptide" evidence="12">
    <location>
        <begin position="1"/>
        <end position="33"/>
    </location>
</feature>
<evidence type="ECO:0000259" key="13">
    <source>
        <dbReference type="Pfam" id="PF00593"/>
    </source>
</evidence>
<accession>A0A0U1L463</accession>
<dbReference type="RefSeq" id="WP_021170481.1">
    <property type="nucleotide sequence ID" value="NZ_CTRP01000014.1"/>
</dbReference>
<protein>
    <submittedName>
        <fullName evidence="15">TonB-dependent receptor Outer membrane receptor for ferrienterochelin and colicins</fullName>
    </submittedName>
</protein>
<organism evidence="15 16">
    <name type="scientific">Sporomusa ovata</name>
    <dbReference type="NCBI Taxonomy" id="2378"/>
    <lineage>
        <taxon>Bacteria</taxon>
        <taxon>Bacillati</taxon>
        <taxon>Bacillota</taxon>
        <taxon>Negativicutes</taxon>
        <taxon>Selenomonadales</taxon>
        <taxon>Sporomusaceae</taxon>
        <taxon>Sporomusa</taxon>
    </lineage>
</organism>
<feature type="domain" description="TonB-dependent receptor-like beta-barrel" evidence="13">
    <location>
        <begin position="288"/>
        <end position="711"/>
    </location>
</feature>
<dbReference type="Pfam" id="PF00593">
    <property type="entry name" value="TonB_dep_Rec_b-barrel"/>
    <property type="match status" value="1"/>
</dbReference>
<evidence type="ECO:0000256" key="6">
    <source>
        <dbReference type="ARBA" id="ARBA00023077"/>
    </source>
</evidence>
<keyword evidence="7 10" id="KW-0472">Membrane</keyword>
<dbReference type="AlphaFoldDB" id="A0A0U1L463"/>
<evidence type="ECO:0000256" key="2">
    <source>
        <dbReference type="ARBA" id="ARBA00022448"/>
    </source>
</evidence>
<evidence type="ECO:0000256" key="3">
    <source>
        <dbReference type="ARBA" id="ARBA00022452"/>
    </source>
</evidence>
<evidence type="ECO:0000256" key="11">
    <source>
        <dbReference type="RuleBase" id="RU003357"/>
    </source>
</evidence>
<sequence>MIGLAYLSISKRSKKLETAIALGCLMLTQSAYAAQENQDNIKEFKLDTITVEAKRPDWESKLSPGTVTVIKPETFSGEQKNLPEMLKQVPGIFVREVNGKGQYTTVSVRGSTAAQVGVFVDGVLTNLGGDAAVDISAIPVKNVERIEVYRGYIPVRFGGTYMGGVINIVTKKPEKADVSAEIGISSYGGRNYGLEFTSPLSTGSLLFGLNREQSGGDFKYTNFAAESYGKEGTRYRKYNDFKNTDTIIKWQDDNWIIKGSYKKVDRHLPNNLWPEGSIANAYDPGAQTDLADINLAEGKRQTIDSKELLVSRRAQAGNLEWGWSLNYLDQDKNYRVEKIKNPYFYYWSTPLRAWSAYDSTRWGGKLDGSYKLDDNNLIEFLASYSKEKMDVDGSNLATANSNYDSFRNYYEQELFNIQLQDTVTLDKEGTWQLTPNIRYNRSEILGKSQRDKTSGHSWVQKEETQTNGKTTWQLAVKKDFNENFSLRATGGTYYRLLNLYEIAGDGAGILPPPKDKNASGTAYPLPEEGKQFDLSGLWQNKWFGSEASSLTLTYFWRDSDNMLQLSRRGYDYWCYFNDNKGKVYGLEMQNNYSWKKFDLNIYATYTKSKLQRQDSAYADYGSEYTQGYKDIWATYQPEWQTGLRLTNKPSDKFDIYAELKYRDEMFTNAIKDKRGGHYAYESGAPISALTTFDLGVKFKPTKDWQITVGCNDVFDAASDLKIRYRDYSDKNISVNPEYPLAGRTFFVNARYDF</sequence>
<name>A0A0U1L463_9FIRM</name>
<evidence type="ECO:0000256" key="9">
    <source>
        <dbReference type="ARBA" id="ARBA00023237"/>
    </source>
</evidence>
<evidence type="ECO:0000256" key="1">
    <source>
        <dbReference type="ARBA" id="ARBA00004571"/>
    </source>
</evidence>
<keyword evidence="16" id="KW-1185">Reference proteome</keyword>
<dbReference type="InterPro" id="IPR012910">
    <property type="entry name" value="Plug_dom"/>
</dbReference>
<comment type="similarity">
    <text evidence="10 11">Belongs to the TonB-dependent receptor family.</text>
</comment>
<gene>
    <name evidence="15" type="ORF">SpAn4DRAFT_0959</name>
</gene>
<dbReference type="PROSITE" id="PS00430">
    <property type="entry name" value="TONB_DEPENDENT_REC_1"/>
    <property type="match status" value="1"/>
</dbReference>
<dbReference type="InterPro" id="IPR039426">
    <property type="entry name" value="TonB-dep_rcpt-like"/>
</dbReference>
<evidence type="ECO:0000256" key="7">
    <source>
        <dbReference type="ARBA" id="ARBA00023136"/>
    </source>
</evidence>
<keyword evidence="8 15" id="KW-0675">Receptor</keyword>
<evidence type="ECO:0000313" key="16">
    <source>
        <dbReference type="Proteomes" id="UP000049855"/>
    </source>
</evidence>
<keyword evidence="5 12" id="KW-0732">Signal</keyword>
<dbReference type="Proteomes" id="UP000049855">
    <property type="component" value="Unassembled WGS sequence"/>
</dbReference>
<dbReference type="PANTHER" id="PTHR30069">
    <property type="entry name" value="TONB-DEPENDENT OUTER MEMBRANE RECEPTOR"/>
    <property type="match status" value="1"/>
</dbReference>
<evidence type="ECO:0000259" key="14">
    <source>
        <dbReference type="Pfam" id="PF07715"/>
    </source>
</evidence>
<dbReference type="GO" id="GO:0044718">
    <property type="term" value="P:siderophore transmembrane transport"/>
    <property type="evidence" value="ECO:0007669"/>
    <property type="project" value="TreeGrafter"/>
</dbReference>
<feature type="chain" id="PRO_5006710752" evidence="12">
    <location>
        <begin position="34"/>
        <end position="753"/>
    </location>
</feature>
<dbReference type="Gene3D" id="2.40.170.20">
    <property type="entry name" value="TonB-dependent receptor, beta-barrel domain"/>
    <property type="match status" value="1"/>
</dbReference>
<reference evidence="16" key="1">
    <citation type="submission" date="2015-03" db="EMBL/GenBank/DDBJ databases">
        <authorList>
            <person name="Nijsse Bart"/>
        </authorList>
    </citation>
    <scope>NUCLEOTIDE SEQUENCE [LARGE SCALE GENOMIC DNA]</scope>
</reference>
<dbReference type="Gene3D" id="2.170.130.10">
    <property type="entry name" value="TonB-dependent receptor, plug domain"/>
    <property type="match status" value="1"/>
</dbReference>
<evidence type="ECO:0000256" key="4">
    <source>
        <dbReference type="ARBA" id="ARBA00022692"/>
    </source>
</evidence>
<dbReference type="PANTHER" id="PTHR30069:SF29">
    <property type="entry name" value="HEMOGLOBIN AND HEMOGLOBIN-HAPTOGLOBIN-BINDING PROTEIN 1-RELATED"/>
    <property type="match status" value="1"/>
</dbReference>
<feature type="domain" description="TonB-dependent receptor plug" evidence="14">
    <location>
        <begin position="63"/>
        <end position="165"/>
    </location>
</feature>
<dbReference type="InterPro" id="IPR037066">
    <property type="entry name" value="Plug_dom_sf"/>
</dbReference>
<keyword evidence="2 10" id="KW-0813">Transport</keyword>
<evidence type="ECO:0000256" key="10">
    <source>
        <dbReference type="PROSITE-ProRule" id="PRU01360"/>
    </source>
</evidence>
<dbReference type="PROSITE" id="PS52016">
    <property type="entry name" value="TONB_DEPENDENT_REC_3"/>
    <property type="match status" value="1"/>
</dbReference>
<dbReference type="EMBL" id="CTRP01000014">
    <property type="protein sequence ID" value="CQR74497.1"/>
    <property type="molecule type" value="Genomic_DNA"/>
</dbReference>
<dbReference type="SUPFAM" id="SSF56935">
    <property type="entry name" value="Porins"/>
    <property type="match status" value="1"/>
</dbReference>
<dbReference type="Pfam" id="PF07715">
    <property type="entry name" value="Plug"/>
    <property type="match status" value="1"/>
</dbReference>
<evidence type="ECO:0000313" key="15">
    <source>
        <dbReference type="EMBL" id="CQR74497.1"/>
    </source>
</evidence>
<evidence type="ECO:0000256" key="5">
    <source>
        <dbReference type="ARBA" id="ARBA00022729"/>
    </source>
</evidence>
<dbReference type="GO" id="GO:0009279">
    <property type="term" value="C:cell outer membrane"/>
    <property type="evidence" value="ECO:0007669"/>
    <property type="project" value="UniProtKB-SubCell"/>
</dbReference>
<dbReference type="InterPro" id="IPR000531">
    <property type="entry name" value="Beta-barrel_TonB"/>
</dbReference>
<keyword evidence="4 10" id="KW-0812">Transmembrane</keyword>
<dbReference type="InterPro" id="IPR036942">
    <property type="entry name" value="Beta-barrel_TonB_sf"/>
</dbReference>
<dbReference type="GO" id="GO:0015344">
    <property type="term" value="F:siderophore uptake transmembrane transporter activity"/>
    <property type="evidence" value="ECO:0007669"/>
    <property type="project" value="TreeGrafter"/>
</dbReference>
<comment type="subcellular location">
    <subcellularLocation>
        <location evidence="1 10">Cell outer membrane</location>
        <topology evidence="1 10">Multi-pass membrane protein</topology>
    </subcellularLocation>
</comment>
<dbReference type="InterPro" id="IPR010916">
    <property type="entry name" value="TonB_box_CS"/>
</dbReference>
<proteinExistence type="inferred from homology"/>
<keyword evidence="3 10" id="KW-1134">Transmembrane beta strand</keyword>
<evidence type="ECO:0000256" key="8">
    <source>
        <dbReference type="ARBA" id="ARBA00023170"/>
    </source>
</evidence>
<keyword evidence="9 10" id="KW-0998">Cell outer membrane</keyword>